<feature type="domain" description="Putative exodeoxyribonuclease 8 PDDEXK-like" evidence="1">
    <location>
        <begin position="65"/>
        <end position="198"/>
    </location>
</feature>
<gene>
    <name evidence="2" type="ORF">J2I47_21820</name>
</gene>
<keyword evidence="3" id="KW-1185">Reference proteome</keyword>
<sequence length="232" mass="26585">MLFQPATYRAYPAISNSDLTEFERFLTATPNKTPVAAYAEGSAFHQLVLEPRCGRPIPADIDRERLTKMATAVRATRFGRWALQWGQKEQPHLFRDPETGLLCKCQTDLRLRHGLIVDIKTTRARTYQQFLECCELYQYDRQTAFYLDGLNAKRFVLLGVQKTAPFQVFYFEPTADAMGNAFIEQGRERYKRLLALLAKSSFQPSSWATAAASTPRYRNAIVDNVVPNRVYV</sequence>
<dbReference type="InterPro" id="IPR024432">
    <property type="entry name" value="Put_RecE_PDDEXK-like_dom"/>
</dbReference>
<dbReference type="Proteomes" id="UP000664034">
    <property type="component" value="Unassembled WGS sequence"/>
</dbReference>
<dbReference type="InterPro" id="IPR011604">
    <property type="entry name" value="PDDEXK-like_dom_sf"/>
</dbReference>
<evidence type="ECO:0000259" key="1">
    <source>
        <dbReference type="Pfam" id="PF12684"/>
    </source>
</evidence>
<organism evidence="2 3">
    <name type="scientific">Fibrella rubiginis</name>
    <dbReference type="NCBI Taxonomy" id="2817060"/>
    <lineage>
        <taxon>Bacteria</taxon>
        <taxon>Pseudomonadati</taxon>
        <taxon>Bacteroidota</taxon>
        <taxon>Cytophagia</taxon>
        <taxon>Cytophagales</taxon>
        <taxon>Spirosomataceae</taxon>
        <taxon>Fibrella</taxon>
    </lineage>
</organism>
<dbReference type="AlphaFoldDB" id="A0A939GKY3"/>
<evidence type="ECO:0000313" key="3">
    <source>
        <dbReference type="Proteomes" id="UP000664034"/>
    </source>
</evidence>
<proteinExistence type="predicted"/>
<name>A0A939GKY3_9BACT</name>
<dbReference type="EMBL" id="JAFMYV010000013">
    <property type="protein sequence ID" value="MBO0939209.1"/>
    <property type="molecule type" value="Genomic_DNA"/>
</dbReference>
<reference evidence="2" key="1">
    <citation type="submission" date="2021-03" db="EMBL/GenBank/DDBJ databases">
        <title>Fibrella sp. HMF5335 genome sequencing and assembly.</title>
        <authorList>
            <person name="Kang H."/>
            <person name="Kim H."/>
            <person name="Bae S."/>
            <person name="Joh K."/>
        </authorList>
    </citation>
    <scope>NUCLEOTIDE SEQUENCE</scope>
    <source>
        <strain evidence="2">HMF5335</strain>
    </source>
</reference>
<dbReference type="Gene3D" id="3.90.320.10">
    <property type="match status" value="1"/>
</dbReference>
<dbReference type="Pfam" id="PF12684">
    <property type="entry name" value="DUF3799"/>
    <property type="match status" value="1"/>
</dbReference>
<dbReference type="RefSeq" id="WP_207366745.1">
    <property type="nucleotide sequence ID" value="NZ_JAFMYV010000013.1"/>
</dbReference>
<accession>A0A939GKY3</accession>
<evidence type="ECO:0000313" key="2">
    <source>
        <dbReference type="EMBL" id="MBO0939209.1"/>
    </source>
</evidence>
<protein>
    <submittedName>
        <fullName evidence="2">PD-(D/E)XK nuclease-like domain-containing protein</fullName>
    </submittedName>
</protein>
<comment type="caution">
    <text evidence="2">The sequence shown here is derived from an EMBL/GenBank/DDBJ whole genome shotgun (WGS) entry which is preliminary data.</text>
</comment>